<keyword evidence="2" id="KW-1185">Reference proteome</keyword>
<dbReference type="GO" id="GO:0020037">
    <property type="term" value="F:heme binding"/>
    <property type="evidence" value="ECO:0007669"/>
    <property type="project" value="InterPro"/>
</dbReference>
<dbReference type="AlphaFoldDB" id="A0A7J6VPC7"/>
<proteinExistence type="predicted"/>
<sequence>MILYEVLRLYPPTVRQIRYTVKKPKIGDITVSDEVAITKLQNIWGEYAEGFKPERQSCTPQISYLN</sequence>
<evidence type="ECO:0000313" key="2">
    <source>
        <dbReference type="Proteomes" id="UP000554482"/>
    </source>
</evidence>
<reference evidence="1 2" key="1">
    <citation type="submission" date="2020-06" db="EMBL/GenBank/DDBJ databases">
        <title>Transcriptomic and genomic resources for Thalictrum thalictroides and T. hernandezii: Facilitating candidate gene discovery in an emerging model plant lineage.</title>
        <authorList>
            <person name="Arias T."/>
            <person name="Riano-Pachon D.M."/>
            <person name="Di Stilio V.S."/>
        </authorList>
    </citation>
    <scope>NUCLEOTIDE SEQUENCE [LARGE SCALE GENOMIC DNA]</scope>
    <source>
        <strain evidence="2">cv. WT478/WT964</strain>
        <tissue evidence="1">Leaves</tissue>
    </source>
</reference>
<dbReference type="SUPFAM" id="SSF48264">
    <property type="entry name" value="Cytochrome P450"/>
    <property type="match status" value="1"/>
</dbReference>
<dbReference type="EMBL" id="JABWDY010029343">
    <property type="protein sequence ID" value="KAF5186408.1"/>
    <property type="molecule type" value="Genomic_DNA"/>
</dbReference>
<dbReference type="GO" id="GO:0005506">
    <property type="term" value="F:iron ion binding"/>
    <property type="evidence" value="ECO:0007669"/>
    <property type="project" value="InterPro"/>
</dbReference>
<name>A0A7J6VPC7_THATH</name>
<comment type="caution">
    <text evidence="1">The sequence shown here is derived from an EMBL/GenBank/DDBJ whole genome shotgun (WGS) entry which is preliminary data.</text>
</comment>
<feature type="non-terminal residue" evidence="1">
    <location>
        <position position="66"/>
    </location>
</feature>
<gene>
    <name evidence="1" type="ORF">FRX31_024006</name>
</gene>
<organism evidence="1 2">
    <name type="scientific">Thalictrum thalictroides</name>
    <name type="common">Rue-anemone</name>
    <name type="synonym">Anemone thalictroides</name>
    <dbReference type="NCBI Taxonomy" id="46969"/>
    <lineage>
        <taxon>Eukaryota</taxon>
        <taxon>Viridiplantae</taxon>
        <taxon>Streptophyta</taxon>
        <taxon>Embryophyta</taxon>
        <taxon>Tracheophyta</taxon>
        <taxon>Spermatophyta</taxon>
        <taxon>Magnoliopsida</taxon>
        <taxon>Ranunculales</taxon>
        <taxon>Ranunculaceae</taxon>
        <taxon>Thalictroideae</taxon>
        <taxon>Thalictrum</taxon>
    </lineage>
</organism>
<evidence type="ECO:0000313" key="1">
    <source>
        <dbReference type="EMBL" id="KAF5186408.1"/>
    </source>
</evidence>
<dbReference type="InterPro" id="IPR036396">
    <property type="entry name" value="Cyt_P450_sf"/>
</dbReference>
<dbReference type="GO" id="GO:0004497">
    <property type="term" value="F:monooxygenase activity"/>
    <property type="evidence" value="ECO:0007669"/>
    <property type="project" value="InterPro"/>
</dbReference>
<accession>A0A7J6VPC7</accession>
<dbReference type="Proteomes" id="UP000554482">
    <property type="component" value="Unassembled WGS sequence"/>
</dbReference>
<dbReference type="OrthoDB" id="1470350at2759"/>
<dbReference type="GO" id="GO:0016705">
    <property type="term" value="F:oxidoreductase activity, acting on paired donors, with incorporation or reduction of molecular oxygen"/>
    <property type="evidence" value="ECO:0007669"/>
    <property type="project" value="InterPro"/>
</dbReference>
<protein>
    <submittedName>
        <fullName evidence="1">Uncharacterized protein</fullName>
    </submittedName>
</protein>